<dbReference type="AlphaFoldDB" id="A0A507DA81"/>
<name>A0A507DA81_9FUNG</name>
<sequence length="105" mass="11705">MSPGCNLKFAEKAPMGDAASVLQMSPIHPNNFFISPFLHFTILAGMLVSDKSSRLNQVLQPAFDGRTERSVASRQRVHMIPRQELALDVEHLAVVFPRRAESHHA</sequence>
<protein>
    <submittedName>
        <fullName evidence="1">Uncharacterized protein</fullName>
    </submittedName>
</protein>
<evidence type="ECO:0000313" key="1">
    <source>
        <dbReference type="EMBL" id="TPX47718.1"/>
    </source>
</evidence>
<evidence type="ECO:0000313" key="2">
    <source>
        <dbReference type="Proteomes" id="UP000317494"/>
    </source>
</evidence>
<gene>
    <name evidence="1" type="ORF">SeMB42_g03216</name>
</gene>
<organism evidence="1 2">
    <name type="scientific">Synchytrium endobioticum</name>
    <dbReference type="NCBI Taxonomy" id="286115"/>
    <lineage>
        <taxon>Eukaryota</taxon>
        <taxon>Fungi</taxon>
        <taxon>Fungi incertae sedis</taxon>
        <taxon>Chytridiomycota</taxon>
        <taxon>Chytridiomycota incertae sedis</taxon>
        <taxon>Chytridiomycetes</taxon>
        <taxon>Synchytriales</taxon>
        <taxon>Synchytriaceae</taxon>
        <taxon>Synchytrium</taxon>
    </lineage>
</organism>
<accession>A0A507DA81</accession>
<dbReference type="EMBL" id="QEAN01000111">
    <property type="protein sequence ID" value="TPX47718.1"/>
    <property type="molecule type" value="Genomic_DNA"/>
</dbReference>
<reference evidence="1 2" key="1">
    <citation type="journal article" date="2019" name="Sci. Rep.">
        <title>Comparative genomics of chytrid fungi reveal insights into the obligate biotrophic and pathogenic lifestyle of Synchytrium endobioticum.</title>
        <authorList>
            <person name="van de Vossenberg B.T.L.H."/>
            <person name="Warris S."/>
            <person name="Nguyen H.D.T."/>
            <person name="van Gent-Pelzer M.P.E."/>
            <person name="Joly D.L."/>
            <person name="van de Geest H.C."/>
            <person name="Bonants P.J.M."/>
            <person name="Smith D.S."/>
            <person name="Levesque C.A."/>
            <person name="van der Lee T.A.J."/>
        </authorList>
    </citation>
    <scope>NUCLEOTIDE SEQUENCE [LARGE SCALE GENOMIC DNA]</scope>
    <source>
        <strain evidence="1 2">MB42</strain>
    </source>
</reference>
<comment type="caution">
    <text evidence="1">The sequence shown here is derived from an EMBL/GenBank/DDBJ whole genome shotgun (WGS) entry which is preliminary data.</text>
</comment>
<dbReference type="Proteomes" id="UP000317494">
    <property type="component" value="Unassembled WGS sequence"/>
</dbReference>
<dbReference type="VEuPathDB" id="FungiDB:SeMB42_g03216"/>
<proteinExistence type="predicted"/>
<keyword evidence="2" id="KW-1185">Reference proteome</keyword>